<reference evidence="2 3" key="1">
    <citation type="submission" date="2019-05" db="EMBL/GenBank/DDBJ databases">
        <title>Verrucobacter flavum gen. nov., sp. nov. a new member of the family Verrucomicrobiaceae.</title>
        <authorList>
            <person name="Szuroczki S."/>
            <person name="Abbaszade G."/>
            <person name="Szabo A."/>
            <person name="Felfoldi T."/>
            <person name="Schumann P."/>
            <person name="Boka K."/>
            <person name="Keki Z."/>
            <person name="Toumi M."/>
            <person name="Toth E."/>
        </authorList>
    </citation>
    <scope>NUCLEOTIDE SEQUENCE [LARGE SCALE GENOMIC DNA]</scope>
    <source>
        <strain evidence="2 3">MG-N-17</strain>
    </source>
</reference>
<gene>
    <name evidence="2" type="ORF">FEM03_04955</name>
</gene>
<dbReference type="Proteomes" id="UP000306196">
    <property type="component" value="Unassembled WGS sequence"/>
</dbReference>
<dbReference type="RefSeq" id="WP_138085082.1">
    <property type="nucleotide sequence ID" value="NZ_VAUV01000003.1"/>
</dbReference>
<dbReference type="OrthoDB" id="178488at2"/>
<accession>A0A5R8KID6</accession>
<feature type="signal peptide" evidence="1">
    <location>
        <begin position="1"/>
        <end position="20"/>
    </location>
</feature>
<keyword evidence="1" id="KW-0732">Signal</keyword>
<protein>
    <recommendedName>
        <fullName evidence="4">Porin</fullName>
    </recommendedName>
</protein>
<dbReference type="Gene3D" id="2.40.160.10">
    <property type="entry name" value="Porin"/>
    <property type="match status" value="1"/>
</dbReference>
<proteinExistence type="predicted"/>
<evidence type="ECO:0008006" key="4">
    <source>
        <dbReference type="Google" id="ProtNLM"/>
    </source>
</evidence>
<feature type="chain" id="PRO_5024436580" description="Porin" evidence="1">
    <location>
        <begin position="21"/>
        <end position="399"/>
    </location>
</feature>
<keyword evidence="3" id="KW-1185">Reference proteome</keyword>
<comment type="caution">
    <text evidence="2">The sequence shown here is derived from an EMBL/GenBank/DDBJ whole genome shotgun (WGS) entry which is preliminary data.</text>
</comment>
<evidence type="ECO:0000313" key="2">
    <source>
        <dbReference type="EMBL" id="TLD72078.1"/>
    </source>
</evidence>
<dbReference type="InterPro" id="IPR023614">
    <property type="entry name" value="Porin_dom_sf"/>
</dbReference>
<sequence length="399" mass="43819">MKPTTALLLLIAGLSTQAFGGEIATSVGKNTEAAVTTEKEESIYDKIWGLTTLYKNKENPIIQELALQGRIHLQYAYGDSDEGNYGTSDRPEEVTWGDEVEVRRWRLGLKSKLFNQFTLDGMINVSPDIDPFYDSIYDLRLIWSPNKNFNLGVGKRKANYFGLEQGISSNNILTVERSLLSNTLFAGELVGAWADGKAGNFLYGIGVYAAAEDDELDTFSAGEMIQVSLGYDYSEAVGAKKAFTKLEFQHSTDEGNAGGAGLFDNAISLNSTYENGRFGFYSDVLAGFGQGGQGDVFGVILMPAYYIVEEKLQAVLRYQFATGDSDSLRLQSRYERLAPDLTDGGRGEQYNAVYAGLNYYLYGHKLKFMGGVEYHNMDGGGDGGDFDGVTFLAAFRLSF</sequence>
<name>A0A5R8KID6_9BACT</name>
<dbReference type="AlphaFoldDB" id="A0A5R8KID6"/>
<evidence type="ECO:0000256" key="1">
    <source>
        <dbReference type="SAM" id="SignalP"/>
    </source>
</evidence>
<organism evidence="2 3">
    <name type="scientific">Phragmitibacter flavus</name>
    <dbReference type="NCBI Taxonomy" id="2576071"/>
    <lineage>
        <taxon>Bacteria</taxon>
        <taxon>Pseudomonadati</taxon>
        <taxon>Verrucomicrobiota</taxon>
        <taxon>Verrucomicrobiia</taxon>
        <taxon>Verrucomicrobiales</taxon>
        <taxon>Verrucomicrobiaceae</taxon>
        <taxon>Phragmitibacter</taxon>
    </lineage>
</organism>
<evidence type="ECO:0000313" key="3">
    <source>
        <dbReference type="Proteomes" id="UP000306196"/>
    </source>
</evidence>
<dbReference type="SUPFAM" id="SSF56935">
    <property type="entry name" value="Porins"/>
    <property type="match status" value="1"/>
</dbReference>
<dbReference type="EMBL" id="VAUV01000003">
    <property type="protein sequence ID" value="TLD72078.1"/>
    <property type="molecule type" value="Genomic_DNA"/>
</dbReference>